<reference evidence="2 4" key="2">
    <citation type="journal article" date="2019" name="Microb. Pathog.">
        <title>Comparison of VITEK 2, MALDI-TOF MS, 16S rRNA gene sequencing, and whole-genome sequencing for identification of Roseomonas mucosa.</title>
        <authorList>
            <person name="Rudolph W.W."/>
            <person name="Gunzer F."/>
            <person name="Trauth M."/>
            <person name="Bunk B."/>
            <person name="Bigge R."/>
            <person name="Schrottner P."/>
        </authorList>
    </citation>
    <scope>NUCLEOTIDE SEQUENCE [LARGE SCALE GENOMIC DNA]</scope>
    <source>
        <strain evidence="2 4">DSM 103800</strain>
    </source>
</reference>
<evidence type="ECO:0000313" key="1">
    <source>
        <dbReference type="EMBL" id="APT56629.1"/>
    </source>
</evidence>
<evidence type="ECO:0000313" key="2">
    <source>
        <dbReference type="EMBL" id="MDT8329423.1"/>
    </source>
</evidence>
<accession>A0A1L7ADB3</accession>
<sequence>MSGGLQPPELWPGQDGQPLSCRDKLKVLGENHEELVQVLRDAFEDAVLMGVDETAMRRLLHGVVDALPSPRQPRV</sequence>
<reference evidence="2" key="3">
    <citation type="submission" date="2023-09" db="EMBL/GenBank/DDBJ databases">
        <authorList>
            <person name="Schober I."/>
            <person name="Bunk B."/>
        </authorList>
    </citation>
    <scope>NUCLEOTIDE SEQUENCE</scope>
    <source>
        <strain evidence="2">DSM 103800</strain>
    </source>
</reference>
<reference evidence="1 3" key="1">
    <citation type="submission" date="2016-05" db="EMBL/GenBank/DDBJ databases">
        <title>Complete Genome and Methylome Analysis of Psychrotrophic Bacterial Isolates from Antarctic Lake Untersee.</title>
        <authorList>
            <person name="Fomenkov A."/>
            <person name="Akimov V.N."/>
            <person name="Vasilyeva L.V."/>
            <person name="Andersen D."/>
            <person name="Vincze T."/>
            <person name="Roberts R.J."/>
        </authorList>
    </citation>
    <scope>NUCLEOTIDE SEQUENCE [LARGE SCALE GENOMIC DNA]</scope>
    <source>
        <strain evidence="1 3">U14-5</strain>
    </source>
</reference>
<dbReference type="EMBL" id="JAVVDO010000001">
    <property type="protein sequence ID" value="MDT8329423.1"/>
    <property type="molecule type" value="Genomic_DNA"/>
</dbReference>
<evidence type="ECO:0000313" key="3">
    <source>
        <dbReference type="Proteomes" id="UP000185494"/>
    </source>
</evidence>
<proteinExistence type="predicted"/>
<protein>
    <submittedName>
        <fullName evidence="1">Uncharacterized protein</fullName>
    </submittedName>
</protein>
<dbReference type="Proteomes" id="UP000185494">
    <property type="component" value="Chromosome 1"/>
</dbReference>
<keyword evidence="4" id="KW-1185">Reference proteome</keyword>
<name>A0A1L7ADB3_9PROT</name>
<dbReference type="AlphaFoldDB" id="A0A1L7ADB3"/>
<gene>
    <name evidence="1" type="ORF">RGI145_05430</name>
    <name evidence="2" type="ORF">RQ831_00060</name>
</gene>
<dbReference type="STRING" id="257708.RGI145_05430"/>
<evidence type="ECO:0000313" key="4">
    <source>
        <dbReference type="Proteomes" id="UP001258945"/>
    </source>
</evidence>
<dbReference type="eggNOG" id="ENOG503330W">
    <property type="taxonomic scope" value="Bacteria"/>
</dbReference>
<dbReference type="EMBL" id="CP015583">
    <property type="protein sequence ID" value="APT56629.1"/>
    <property type="molecule type" value="Genomic_DNA"/>
</dbReference>
<dbReference type="KEGG" id="rgi:RGI145_05430"/>
<dbReference type="RefSeq" id="WP_075797567.1">
    <property type="nucleotide sequence ID" value="NZ_CP015583.1"/>
</dbReference>
<organism evidence="1 3">
    <name type="scientific">Roseomonas gilardii</name>
    <dbReference type="NCBI Taxonomy" id="257708"/>
    <lineage>
        <taxon>Bacteria</taxon>
        <taxon>Pseudomonadati</taxon>
        <taxon>Pseudomonadota</taxon>
        <taxon>Alphaproteobacteria</taxon>
        <taxon>Acetobacterales</taxon>
        <taxon>Roseomonadaceae</taxon>
        <taxon>Roseomonas</taxon>
    </lineage>
</organism>
<dbReference type="Proteomes" id="UP001258945">
    <property type="component" value="Unassembled WGS sequence"/>
</dbReference>